<dbReference type="InterPro" id="IPR011635">
    <property type="entry name" value="CARDB"/>
</dbReference>
<keyword evidence="5" id="KW-1185">Reference proteome</keyword>
<gene>
    <name evidence="4" type="ORF">J2Z79_001745</name>
</gene>
<comment type="caution">
    <text evidence="4">The sequence shown here is derived from an EMBL/GenBank/DDBJ whole genome shotgun (WGS) entry which is preliminary data.</text>
</comment>
<dbReference type="EMBL" id="JAGGLG010000012">
    <property type="protein sequence ID" value="MBP2018337.1"/>
    <property type="molecule type" value="Genomic_DNA"/>
</dbReference>
<feature type="domain" description="SLH" evidence="3">
    <location>
        <begin position="426"/>
        <end position="482"/>
    </location>
</feature>
<dbReference type="InterPro" id="IPR001119">
    <property type="entry name" value="SLH_dom"/>
</dbReference>
<keyword evidence="1" id="KW-0677">Repeat</keyword>
<dbReference type="Proteomes" id="UP001519289">
    <property type="component" value="Unassembled WGS sequence"/>
</dbReference>
<evidence type="ECO:0000256" key="2">
    <source>
        <dbReference type="SAM" id="MobiDB-lite"/>
    </source>
</evidence>
<feature type="region of interest" description="Disordered" evidence="2">
    <location>
        <begin position="302"/>
        <end position="368"/>
    </location>
</feature>
<dbReference type="Gene3D" id="2.60.40.10">
    <property type="entry name" value="Immunoglobulins"/>
    <property type="match status" value="2"/>
</dbReference>
<feature type="domain" description="SLH" evidence="3">
    <location>
        <begin position="485"/>
        <end position="549"/>
    </location>
</feature>
<evidence type="ECO:0000259" key="3">
    <source>
        <dbReference type="PROSITE" id="PS51272"/>
    </source>
</evidence>
<name>A0ABS4JS23_9FIRM</name>
<evidence type="ECO:0000256" key="1">
    <source>
        <dbReference type="ARBA" id="ARBA00022737"/>
    </source>
</evidence>
<dbReference type="InterPro" id="IPR013783">
    <property type="entry name" value="Ig-like_fold"/>
</dbReference>
<evidence type="ECO:0000313" key="5">
    <source>
        <dbReference type="Proteomes" id="UP001519289"/>
    </source>
</evidence>
<dbReference type="PANTHER" id="PTHR43308:SF5">
    <property type="entry name" value="S-LAYER PROTEIN _ PEPTIDOGLYCAN ENDO-BETA-N-ACETYLGLUCOSAMINIDASE"/>
    <property type="match status" value="1"/>
</dbReference>
<feature type="compositionally biased region" description="Pro residues" evidence="2">
    <location>
        <begin position="308"/>
        <end position="357"/>
    </location>
</feature>
<dbReference type="InterPro" id="IPR051465">
    <property type="entry name" value="Cell_Envelope_Struct_Comp"/>
</dbReference>
<dbReference type="Pfam" id="PF00395">
    <property type="entry name" value="SLH"/>
    <property type="match status" value="2"/>
</dbReference>
<protein>
    <recommendedName>
        <fullName evidence="3">SLH domain-containing protein</fullName>
    </recommendedName>
</protein>
<dbReference type="PANTHER" id="PTHR43308">
    <property type="entry name" value="OUTER MEMBRANE PROTEIN ALPHA-RELATED"/>
    <property type="match status" value="1"/>
</dbReference>
<sequence length="549" mass="57178">MPINPLPIDPSLPPIFPPPVLLPDLTITVTGPEELRQGQSYDGLVKLQVSNKGLPSVPGNTEGTESYLIDLELVQGDTRIPLTQITATPSVNGGQTVELTPAGAIPSSTPPGDYCLTAVIDPTNRVTEANEDNNSHCVNITIRRFLLIPIDPLPIDPGIIVLKPDLTVSLSGPAEVVRGTSLEGLATVKVTNGGALKAAGNRPGQEGYELAFVLSTSTEIPVAYGEESASFRDGAVLPRGRITATSDLEPGTSVEYPVKGTIPADTPPGLYCLGVVVDPAGRVSEASEENNTACLMVTVRPSDRTLPIPDPEPPIADPGDPAPPPGDRGDPTPPPDDPGDPTDPSPEPPGDSEPPAFPTTCTDQDFSDLPASHPACAAVSVLVAEGIINGYEDGTFRPERSVTRAEFAKMYTLAVGIDPRPGEPLPFSDTAGHWADTMGFLAAAVANGAIIGFPDGTFRPDDLVTRAQGVKIVTADLVAAYGRTVGSLPVDVTADLWYYAYVAVGIDAGLMGAGAHYPVFASAAFAGDTPMTRAEAAMLLANLLVLRDR</sequence>
<reference evidence="4 5" key="1">
    <citation type="submission" date="2021-03" db="EMBL/GenBank/DDBJ databases">
        <title>Genomic Encyclopedia of Type Strains, Phase IV (KMG-IV): sequencing the most valuable type-strain genomes for metagenomic binning, comparative biology and taxonomic classification.</title>
        <authorList>
            <person name="Goeker M."/>
        </authorList>
    </citation>
    <scope>NUCLEOTIDE SEQUENCE [LARGE SCALE GENOMIC DNA]</scope>
    <source>
        <strain evidence="4 5">DSM 27138</strain>
    </source>
</reference>
<proteinExistence type="predicted"/>
<feature type="domain" description="SLH" evidence="3">
    <location>
        <begin position="362"/>
        <end position="425"/>
    </location>
</feature>
<dbReference type="RefSeq" id="WP_209466465.1">
    <property type="nucleotide sequence ID" value="NZ_JAGGLG010000012.1"/>
</dbReference>
<dbReference type="Pfam" id="PF07705">
    <property type="entry name" value="CARDB"/>
    <property type="match status" value="2"/>
</dbReference>
<dbReference type="PROSITE" id="PS51272">
    <property type="entry name" value="SLH"/>
    <property type="match status" value="3"/>
</dbReference>
<organism evidence="4 5">
    <name type="scientific">Symbiobacterium terraclitae</name>
    <dbReference type="NCBI Taxonomy" id="557451"/>
    <lineage>
        <taxon>Bacteria</taxon>
        <taxon>Bacillati</taxon>
        <taxon>Bacillota</taxon>
        <taxon>Clostridia</taxon>
        <taxon>Eubacteriales</taxon>
        <taxon>Symbiobacteriaceae</taxon>
        <taxon>Symbiobacterium</taxon>
    </lineage>
</organism>
<accession>A0ABS4JS23</accession>
<evidence type="ECO:0000313" key="4">
    <source>
        <dbReference type="EMBL" id="MBP2018337.1"/>
    </source>
</evidence>